<protein>
    <submittedName>
        <fullName evidence="1">Uncharacterized protein</fullName>
    </submittedName>
</protein>
<dbReference type="EMBL" id="LR130778">
    <property type="protein sequence ID" value="VDN48160.1"/>
    <property type="molecule type" value="Genomic_DNA"/>
</dbReference>
<name>A0A3P7P3P9_9FIRM</name>
<accession>A0A3P7P3P9</accession>
<dbReference type="AlphaFoldDB" id="A0A3P7P3P9"/>
<gene>
    <name evidence="1" type="ORF">PATL70BA_2268</name>
</gene>
<reference evidence="1 2" key="1">
    <citation type="submission" date="2018-09" db="EMBL/GenBank/DDBJ databases">
        <authorList>
            <person name="Postec A."/>
        </authorList>
    </citation>
    <scope>NUCLEOTIDE SEQUENCE [LARGE SCALE GENOMIC DNA]</scope>
    <source>
        <strain evidence="1">70B-A</strain>
    </source>
</reference>
<dbReference type="KEGG" id="cbar:PATL70BA_2268"/>
<evidence type="ECO:0000313" key="2">
    <source>
        <dbReference type="Proteomes" id="UP000279029"/>
    </source>
</evidence>
<proteinExistence type="predicted"/>
<organism evidence="1 2">
    <name type="scientific">Petrocella atlantisensis</name>
    <dbReference type="NCBI Taxonomy" id="2173034"/>
    <lineage>
        <taxon>Bacteria</taxon>
        <taxon>Bacillati</taxon>
        <taxon>Bacillota</taxon>
        <taxon>Clostridia</taxon>
        <taxon>Lachnospirales</taxon>
        <taxon>Vallitaleaceae</taxon>
        <taxon>Petrocella</taxon>
    </lineage>
</organism>
<dbReference type="Proteomes" id="UP000279029">
    <property type="component" value="Chromosome"/>
</dbReference>
<sequence length="41" mass="4694">MITFVLKAAKKFYGEYYERIANPSGIIKVVNCLLTQQTINN</sequence>
<evidence type="ECO:0000313" key="1">
    <source>
        <dbReference type="EMBL" id="VDN48160.1"/>
    </source>
</evidence>
<keyword evidence="2" id="KW-1185">Reference proteome</keyword>